<protein>
    <submittedName>
        <fullName evidence="1">Uncharacterized protein</fullName>
    </submittedName>
</protein>
<dbReference type="RefSeq" id="WP_077997757.1">
    <property type="nucleotide sequence ID" value="NZ_CP019658.1"/>
</dbReference>
<proteinExistence type="predicted"/>
<accession>A0A2L1U7V0</accession>
<dbReference type="GeneID" id="64221148"/>
<sequence>MKLNDALTLGDGDLLKLVAELWYDGPIKKDFGILYADGTESWGDSLESTMQRINEYDDLGIKTELLIRADIEDWNPLENLKDLSDFLQDNRLSIGMTKIYDEHDYGRFQVSLGNTVVTHRDFAKAILLAFVVEFGSR</sequence>
<evidence type="ECO:0000313" key="2">
    <source>
        <dbReference type="Proteomes" id="UP000239833"/>
    </source>
</evidence>
<organism evidence="1 2">
    <name type="scientific">Paenibacillus larvae subsp. larvae</name>
    <dbReference type="NCBI Taxonomy" id="147375"/>
    <lineage>
        <taxon>Bacteria</taxon>
        <taxon>Bacillati</taxon>
        <taxon>Bacillota</taxon>
        <taxon>Bacilli</taxon>
        <taxon>Bacillales</taxon>
        <taxon>Paenibacillaceae</taxon>
        <taxon>Paenibacillus</taxon>
    </lineage>
</organism>
<evidence type="ECO:0000313" key="1">
    <source>
        <dbReference type="EMBL" id="AVF28995.1"/>
    </source>
</evidence>
<gene>
    <name evidence="1" type="ORF">ERICIII_04994</name>
</gene>
<reference evidence="2" key="1">
    <citation type="submission" date="2017-02" db="EMBL/GenBank/DDBJ databases">
        <title>Delineation of Paenibacillus larvae strains originating from foulbrood outbreaks.</title>
        <authorList>
            <person name="Beims H."/>
            <person name="Bunk B."/>
            <person name="Sproeer C."/>
            <person name="Mohr K.I."/>
            <person name="Pradella S."/>
            <person name="Guenther G."/>
            <person name="Rohde M."/>
            <person name="von der Ohe W."/>
            <person name="Steinert M."/>
        </authorList>
    </citation>
    <scope>NUCLEOTIDE SEQUENCE [LARGE SCALE GENOMIC DNA]</scope>
    <source>
        <strain evidence="2">Eric_III</strain>
        <plasmid evidence="2">Plasmid unnamed3</plasmid>
    </source>
</reference>
<dbReference type="AlphaFoldDB" id="A0A2L1U7V0"/>
<geneLocation type="plasmid" evidence="1">
    <name>unnamed3</name>
</geneLocation>
<dbReference type="EMBL" id="CP019658">
    <property type="protein sequence ID" value="AVF28995.1"/>
    <property type="molecule type" value="Genomic_DNA"/>
</dbReference>
<name>A0A2L1U7V0_9BACL</name>
<keyword evidence="1" id="KW-0614">Plasmid</keyword>
<dbReference type="Proteomes" id="UP000239833">
    <property type="component" value="Plasmid unnamed3"/>
</dbReference>